<comment type="caution">
    <text evidence="1">The sequence shown here is derived from an EMBL/GenBank/DDBJ whole genome shotgun (WGS) entry which is preliminary data.</text>
</comment>
<accession>A0ACB1A708</accession>
<dbReference type="Proteomes" id="UP001497535">
    <property type="component" value="Unassembled WGS sequence"/>
</dbReference>
<protein>
    <submittedName>
        <fullName evidence="1">Uncharacterized protein</fullName>
    </submittedName>
</protein>
<gene>
    <name evidence="1" type="ORF">MENTE1834_LOCUS34541</name>
</gene>
<sequence>MVRIGFHSGPVAAGVVGLAAPRYCLFGDTVNFASRMESSGVANKIQVN</sequence>
<keyword evidence="2" id="KW-1185">Reference proteome</keyword>
<name>A0ACB1A708_MELEN</name>
<evidence type="ECO:0000313" key="1">
    <source>
        <dbReference type="EMBL" id="CAK5087018.1"/>
    </source>
</evidence>
<dbReference type="EMBL" id="CAVMJV010000062">
    <property type="protein sequence ID" value="CAK5087018.1"/>
    <property type="molecule type" value="Genomic_DNA"/>
</dbReference>
<evidence type="ECO:0000313" key="2">
    <source>
        <dbReference type="Proteomes" id="UP001497535"/>
    </source>
</evidence>
<organism evidence="1 2">
    <name type="scientific">Meloidogyne enterolobii</name>
    <name type="common">Root-knot nematode worm</name>
    <name type="synonym">Meloidogyne mayaguensis</name>
    <dbReference type="NCBI Taxonomy" id="390850"/>
    <lineage>
        <taxon>Eukaryota</taxon>
        <taxon>Metazoa</taxon>
        <taxon>Ecdysozoa</taxon>
        <taxon>Nematoda</taxon>
        <taxon>Chromadorea</taxon>
        <taxon>Rhabditida</taxon>
        <taxon>Tylenchina</taxon>
        <taxon>Tylenchomorpha</taxon>
        <taxon>Tylenchoidea</taxon>
        <taxon>Meloidogynidae</taxon>
        <taxon>Meloidogyninae</taxon>
        <taxon>Meloidogyne</taxon>
    </lineage>
</organism>
<proteinExistence type="predicted"/>
<reference evidence="1" key="1">
    <citation type="submission" date="2023-11" db="EMBL/GenBank/DDBJ databases">
        <authorList>
            <person name="Poullet M."/>
        </authorList>
    </citation>
    <scope>NUCLEOTIDE SEQUENCE</scope>
    <source>
        <strain evidence="1">E1834</strain>
    </source>
</reference>